<keyword evidence="10 16" id="KW-1133">Transmembrane helix</keyword>
<dbReference type="Proteomes" id="UP000633219">
    <property type="component" value="Unassembled WGS sequence"/>
</dbReference>
<keyword evidence="5" id="KW-0679">Respiratory chain</keyword>
<feature type="domain" description="Cytochrome oxidase subunit II copper A binding" evidence="17">
    <location>
        <begin position="112"/>
        <end position="254"/>
    </location>
</feature>
<keyword evidence="8" id="KW-1278">Translocase</keyword>
<comment type="catalytic activity">
    <reaction evidence="15">
        <text>4 Fe(II)-[cytochrome c] + O2 + 8 H(+)(in) = 4 Fe(III)-[cytochrome c] + 2 H2O + 4 H(+)(out)</text>
        <dbReference type="Rhea" id="RHEA:11436"/>
        <dbReference type="Rhea" id="RHEA-COMP:10350"/>
        <dbReference type="Rhea" id="RHEA-COMP:14399"/>
        <dbReference type="ChEBI" id="CHEBI:15377"/>
        <dbReference type="ChEBI" id="CHEBI:15378"/>
        <dbReference type="ChEBI" id="CHEBI:15379"/>
        <dbReference type="ChEBI" id="CHEBI:29033"/>
        <dbReference type="ChEBI" id="CHEBI:29034"/>
        <dbReference type="EC" id="7.1.1.9"/>
    </reaction>
</comment>
<evidence type="ECO:0000256" key="9">
    <source>
        <dbReference type="ARBA" id="ARBA00022982"/>
    </source>
</evidence>
<dbReference type="PROSITE" id="PS00078">
    <property type="entry name" value="COX2"/>
    <property type="match status" value="1"/>
</dbReference>
<dbReference type="GO" id="GO:0042773">
    <property type="term" value="P:ATP synthesis coupled electron transport"/>
    <property type="evidence" value="ECO:0007669"/>
    <property type="project" value="TreeGrafter"/>
</dbReference>
<name>A0A937CLY5_9HYPH</name>
<keyword evidence="11" id="KW-0186">Copper</keyword>
<keyword evidence="7" id="KW-0479">Metal-binding</keyword>
<protein>
    <recommendedName>
        <fullName evidence="3">cytochrome-c oxidase</fullName>
        <ecNumber evidence="3">7.1.1.9</ecNumber>
    </recommendedName>
    <alternativeName>
        <fullName evidence="14">Cytochrome aa3 subunit 2</fullName>
    </alternativeName>
</protein>
<reference evidence="18" key="1">
    <citation type="submission" date="2021-01" db="EMBL/GenBank/DDBJ databases">
        <title>Rhizobium sp. strain KVB221 16S ribosomal RNA gene Genome sequencing and assembly.</title>
        <authorList>
            <person name="Kang M."/>
        </authorList>
    </citation>
    <scope>NUCLEOTIDE SEQUENCE</scope>
    <source>
        <strain evidence="18">KVB221</strain>
    </source>
</reference>
<dbReference type="Gene3D" id="2.60.40.420">
    <property type="entry name" value="Cupredoxins - blue copper proteins"/>
    <property type="match status" value="1"/>
</dbReference>
<dbReference type="Pfam" id="PF00116">
    <property type="entry name" value="COX2"/>
    <property type="match status" value="1"/>
</dbReference>
<keyword evidence="12 16" id="KW-0472">Membrane</keyword>
<dbReference type="RefSeq" id="WP_201656350.1">
    <property type="nucleotide sequence ID" value="NZ_JAEQNC010000004.1"/>
</dbReference>
<dbReference type="InterPro" id="IPR008972">
    <property type="entry name" value="Cupredoxin"/>
</dbReference>
<dbReference type="GO" id="GO:0005507">
    <property type="term" value="F:copper ion binding"/>
    <property type="evidence" value="ECO:0007669"/>
    <property type="project" value="InterPro"/>
</dbReference>
<dbReference type="InterPro" id="IPR002429">
    <property type="entry name" value="CcO_II-like_C"/>
</dbReference>
<evidence type="ECO:0000256" key="10">
    <source>
        <dbReference type="ARBA" id="ARBA00022989"/>
    </source>
</evidence>
<dbReference type="NCBIfam" id="TIGR02866">
    <property type="entry name" value="CoxB"/>
    <property type="match status" value="1"/>
</dbReference>
<comment type="function">
    <text evidence="13">Subunits I and II form the functional core of the enzyme complex. Electrons originating in cytochrome c are transferred via heme a and Cu(A) to the binuclear center formed by heme a3 and Cu(B).</text>
</comment>
<evidence type="ECO:0000256" key="4">
    <source>
        <dbReference type="ARBA" id="ARBA00022448"/>
    </source>
</evidence>
<evidence type="ECO:0000256" key="1">
    <source>
        <dbReference type="ARBA" id="ARBA00004141"/>
    </source>
</evidence>
<dbReference type="PROSITE" id="PS50857">
    <property type="entry name" value="COX2_CUA"/>
    <property type="match status" value="1"/>
</dbReference>
<evidence type="ECO:0000256" key="14">
    <source>
        <dbReference type="ARBA" id="ARBA00031399"/>
    </source>
</evidence>
<dbReference type="SUPFAM" id="SSF49503">
    <property type="entry name" value="Cupredoxins"/>
    <property type="match status" value="1"/>
</dbReference>
<comment type="similarity">
    <text evidence="2">Belongs to the cytochrome c oxidase subunit 2 family.</text>
</comment>
<evidence type="ECO:0000256" key="2">
    <source>
        <dbReference type="ARBA" id="ARBA00007866"/>
    </source>
</evidence>
<dbReference type="SUPFAM" id="SSF81464">
    <property type="entry name" value="Cytochrome c oxidase subunit II-like, transmembrane region"/>
    <property type="match status" value="1"/>
</dbReference>
<evidence type="ECO:0000256" key="12">
    <source>
        <dbReference type="ARBA" id="ARBA00023136"/>
    </source>
</evidence>
<dbReference type="PANTHER" id="PTHR22888:SF9">
    <property type="entry name" value="CYTOCHROME C OXIDASE SUBUNIT 2"/>
    <property type="match status" value="1"/>
</dbReference>
<dbReference type="GO" id="GO:0004129">
    <property type="term" value="F:cytochrome-c oxidase activity"/>
    <property type="evidence" value="ECO:0007669"/>
    <property type="project" value="UniProtKB-EC"/>
</dbReference>
<dbReference type="InterPro" id="IPR014222">
    <property type="entry name" value="Cyt_c_oxidase_su2"/>
</dbReference>
<dbReference type="InterPro" id="IPR036257">
    <property type="entry name" value="Cyt_c_oxidase_su2_TM_sf"/>
</dbReference>
<keyword evidence="6 16" id="KW-0812">Transmembrane</keyword>
<organism evidence="18 19">
    <name type="scientific">Rhizobium setariae</name>
    <dbReference type="NCBI Taxonomy" id="2801340"/>
    <lineage>
        <taxon>Bacteria</taxon>
        <taxon>Pseudomonadati</taxon>
        <taxon>Pseudomonadota</taxon>
        <taxon>Alphaproteobacteria</taxon>
        <taxon>Hyphomicrobiales</taxon>
        <taxon>Rhizobiaceae</taxon>
        <taxon>Rhizobium/Agrobacterium group</taxon>
        <taxon>Rhizobium</taxon>
    </lineage>
</organism>
<evidence type="ECO:0000256" key="16">
    <source>
        <dbReference type="SAM" id="Phobius"/>
    </source>
</evidence>
<accession>A0A937CLY5</accession>
<evidence type="ECO:0000256" key="13">
    <source>
        <dbReference type="ARBA" id="ARBA00024688"/>
    </source>
</evidence>
<dbReference type="CDD" id="cd13919">
    <property type="entry name" value="CuRO_HCO_II_like_5"/>
    <property type="match status" value="1"/>
</dbReference>
<feature type="transmembrane region" description="Helical" evidence="16">
    <location>
        <begin position="83"/>
        <end position="104"/>
    </location>
</feature>
<evidence type="ECO:0000313" key="18">
    <source>
        <dbReference type="EMBL" id="MBL0372171.1"/>
    </source>
</evidence>
<keyword evidence="4" id="KW-0813">Transport</keyword>
<feature type="transmembrane region" description="Helical" evidence="16">
    <location>
        <begin position="38"/>
        <end position="62"/>
    </location>
</feature>
<evidence type="ECO:0000256" key="11">
    <source>
        <dbReference type="ARBA" id="ARBA00023008"/>
    </source>
</evidence>
<comment type="caution">
    <text evidence="18">The sequence shown here is derived from an EMBL/GenBank/DDBJ whole genome shotgun (WGS) entry which is preliminary data.</text>
</comment>
<evidence type="ECO:0000256" key="5">
    <source>
        <dbReference type="ARBA" id="ARBA00022660"/>
    </source>
</evidence>
<sequence>MAVVLILVLIVVASITFHLLSPWWWTPIASNWNYIDDTITITFWITGLVFTLVVSFMAYCVWRFRHRPGNVAAYQPESRRLESWLAIGTAIGVAAMLAPGLMVWKQYVTVPQDAAAVEVVGQQWLWSFRLPGKDGKLGRADTRAVTSDNPLGVAAGDKAGLDDLIVQSGELHLPVGKPVHILLRSIDVLHDFYVPEFRAKMDMIPGSVTYYWFTPTRTGTFEVLCAELCGVAHSQMRATVVVDDEAAYQAWLNEQQTFTQMTAAAAE</sequence>
<dbReference type="AlphaFoldDB" id="A0A937CLY5"/>
<evidence type="ECO:0000259" key="17">
    <source>
        <dbReference type="PROSITE" id="PS50857"/>
    </source>
</evidence>
<dbReference type="PANTHER" id="PTHR22888">
    <property type="entry name" value="CYTOCHROME C OXIDASE, SUBUNIT II"/>
    <property type="match status" value="1"/>
</dbReference>
<evidence type="ECO:0000256" key="6">
    <source>
        <dbReference type="ARBA" id="ARBA00022692"/>
    </source>
</evidence>
<gene>
    <name evidence="18" type="primary">coxB</name>
    <name evidence="18" type="ORF">JJB09_09025</name>
</gene>
<comment type="subcellular location">
    <subcellularLocation>
        <location evidence="1">Membrane</location>
        <topology evidence="1">Multi-pass membrane protein</topology>
    </subcellularLocation>
</comment>
<dbReference type="GO" id="GO:0016491">
    <property type="term" value="F:oxidoreductase activity"/>
    <property type="evidence" value="ECO:0007669"/>
    <property type="project" value="InterPro"/>
</dbReference>
<proteinExistence type="inferred from homology"/>
<keyword evidence="9" id="KW-0249">Electron transport</keyword>
<keyword evidence="19" id="KW-1185">Reference proteome</keyword>
<evidence type="ECO:0000313" key="19">
    <source>
        <dbReference type="Proteomes" id="UP000633219"/>
    </source>
</evidence>
<evidence type="ECO:0000256" key="3">
    <source>
        <dbReference type="ARBA" id="ARBA00012949"/>
    </source>
</evidence>
<dbReference type="InterPro" id="IPR045187">
    <property type="entry name" value="CcO_II"/>
</dbReference>
<evidence type="ECO:0000256" key="15">
    <source>
        <dbReference type="ARBA" id="ARBA00047816"/>
    </source>
</evidence>
<evidence type="ECO:0000256" key="8">
    <source>
        <dbReference type="ARBA" id="ARBA00022967"/>
    </source>
</evidence>
<dbReference type="Gene3D" id="1.10.287.90">
    <property type="match status" value="1"/>
</dbReference>
<dbReference type="InterPro" id="IPR001505">
    <property type="entry name" value="Copper_CuA"/>
</dbReference>
<evidence type="ECO:0000256" key="7">
    <source>
        <dbReference type="ARBA" id="ARBA00022723"/>
    </source>
</evidence>
<dbReference type="EC" id="7.1.1.9" evidence="3"/>
<dbReference type="EMBL" id="JAEQNC010000004">
    <property type="protein sequence ID" value="MBL0372171.1"/>
    <property type="molecule type" value="Genomic_DNA"/>
</dbReference>
<dbReference type="GO" id="GO:0016020">
    <property type="term" value="C:membrane"/>
    <property type="evidence" value="ECO:0007669"/>
    <property type="project" value="UniProtKB-SubCell"/>
</dbReference>